<evidence type="ECO:0000313" key="2">
    <source>
        <dbReference type="EMBL" id="QHS89591.1"/>
    </source>
</evidence>
<name>A0A6C0BCW3_9ZZZZ</name>
<evidence type="ECO:0000256" key="1">
    <source>
        <dbReference type="SAM" id="MobiDB-lite"/>
    </source>
</evidence>
<proteinExistence type="predicted"/>
<reference evidence="2" key="1">
    <citation type="journal article" date="2020" name="Nature">
        <title>Giant virus diversity and host interactions through global metagenomics.</title>
        <authorList>
            <person name="Schulz F."/>
            <person name="Roux S."/>
            <person name="Paez-Espino D."/>
            <person name="Jungbluth S."/>
            <person name="Walsh D.A."/>
            <person name="Denef V.J."/>
            <person name="McMahon K.D."/>
            <person name="Konstantinidis K.T."/>
            <person name="Eloe-Fadrosh E.A."/>
            <person name="Kyrpides N.C."/>
            <person name="Woyke T."/>
        </authorList>
    </citation>
    <scope>NUCLEOTIDE SEQUENCE</scope>
    <source>
        <strain evidence="2">GVMAG-M-3300010160-26</strain>
    </source>
</reference>
<dbReference type="EMBL" id="MN739114">
    <property type="protein sequence ID" value="QHS89591.1"/>
    <property type="molecule type" value="Genomic_DNA"/>
</dbReference>
<protein>
    <submittedName>
        <fullName evidence="2">Uncharacterized protein</fullName>
    </submittedName>
</protein>
<feature type="region of interest" description="Disordered" evidence="1">
    <location>
        <begin position="413"/>
        <end position="437"/>
    </location>
</feature>
<accession>A0A6C0BCW3</accession>
<feature type="compositionally biased region" description="Low complexity" evidence="1">
    <location>
        <begin position="496"/>
        <end position="506"/>
    </location>
</feature>
<organism evidence="2">
    <name type="scientific">viral metagenome</name>
    <dbReference type="NCBI Taxonomy" id="1070528"/>
    <lineage>
        <taxon>unclassified sequences</taxon>
        <taxon>metagenomes</taxon>
        <taxon>organismal metagenomes</taxon>
    </lineage>
</organism>
<feature type="region of interest" description="Disordered" evidence="1">
    <location>
        <begin position="473"/>
        <end position="506"/>
    </location>
</feature>
<sequence length="506" mass="56676">MSTTAEYCPDTQCTDEVVTGDTKRVSVSSVLGMHIPTSRVRSRLDKFGINKELYEVEILFTRESAVDGFKVADFTRYDFLVNNDFRLEFSEGEVPVVEVSKQFNAKKYRISLQAVVALTYVVDTLAHQLVLHAIESTLGNNVKTVRLENFVNGVSQVELYPLVERLVSFQDFLISQRSGVSDVKQEQVVDVSATVGDSEQLEFLNNDLDQRSRDFLNFVTKIAQCHLSRDESSNYIVRMTEEFRVLVSNLLCDFISRRMVDMLLVLVSLTKAKTISERHVLSAVELMLTDGQRSDVYRRLEVEVEKRLVVYKDFTFALNTPRTDGQVVDPTEFRNRLNITHRVPDRKPVDIPTPCLDQETVKKIATPKTKKATQRATNIVLPPSQDVAFKKPRQKKAAEVTELSVSAVVTDEVTSDAPAKTPRKRAPRKPTQSVDVSSPVVVDSVTVDVPSVDTQQSVEPVVVDDLTSVFQGLVEPEQSTETPAAEEKPKKKSSSRAKLLAAVTDS</sequence>
<dbReference type="AlphaFoldDB" id="A0A6C0BCW3"/>